<gene>
    <name evidence="1" type="ORF">EJV47_04415</name>
</gene>
<proteinExistence type="predicted"/>
<dbReference type="InterPro" id="IPR013783">
    <property type="entry name" value="Ig-like_fold"/>
</dbReference>
<dbReference type="EMBL" id="RXOF01000002">
    <property type="protein sequence ID" value="RTQ52274.1"/>
    <property type="molecule type" value="Genomic_DNA"/>
</dbReference>
<name>A0A431U6M7_9BACT</name>
<dbReference type="InterPro" id="IPR036116">
    <property type="entry name" value="FN3_sf"/>
</dbReference>
<dbReference type="AlphaFoldDB" id="A0A431U6M7"/>
<dbReference type="SUPFAM" id="SSF49265">
    <property type="entry name" value="Fibronectin type III"/>
    <property type="match status" value="1"/>
</dbReference>
<dbReference type="Pfam" id="PF13585">
    <property type="entry name" value="CHU_C"/>
    <property type="match status" value="1"/>
</dbReference>
<sequence>MPLPTYENRPTRVGSAMMFRVLAVWTLLLLWAGTAATAQVCPSDCFGPTSCFRVYDASGQPLDIPGQTRTVLCAGATIRLRDCSGQNYNPANVRYALDCLAVPDTSTTRTVPPLPPGQTTGQLIIKQATLNPTPGPPCGSGQQFSRLFEVRTRPTPTFTFAYCGSTRSQVYVSLTNAQANIRYEVQVGSGPRQAVTNPAGAVYTAAPGATTITVFGNYTDARLCEGSTSLNYPAQPAPVVPLLPRLQVQGNDLLLSFGPLQSEYRYVLEQDAGSGFQRLADIPATASSYTVPGGALTSCYRLRLTDACGVLSLPSAPLCPVDLQVSSANRQNRLSWTQRAGSPVADYQVLRNDQPLATVAAAQREYLDQAVTCGVTYRYRVVARSPGATSESVERSVQTVANQAPPAPLLTASFRVDGAVEINPATPLTDPDSRLLVRRRLGTAAVDVPVPAQLPVVDQPGEVSPERVPCYAARLSDPCGNVSTEGASACPPVLAALALDRDGNQIGLTWTEPQGQGSGWTYQLLLLDAEGREISRSAVSPGSFPVQAPVPPADRQVLRYRLAATSTAGLTVFSNVASITRQLVFAIPTAFTPNGDGLNDVLEIKGRFLKSFSFTLFDRSGLVVFRATERSQTWDGRIRGVEAAPQVFPFQFETTDETGRRIVQRGTVTLLR</sequence>
<dbReference type="Gene3D" id="2.60.40.10">
    <property type="entry name" value="Immunoglobulins"/>
    <property type="match status" value="1"/>
</dbReference>
<evidence type="ECO:0000313" key="1">
    <source>
        <dbReference type="EMBL" id="RTQ52274.1"/>
    </source>
</evidence>
<organism evidence="1 2">
    <name type="scientific">Hymenobacter gummosus</name>
    <dbReference type="NCBI Taxonomy" id="1776032"/>
    <lineage>
        <taxon>Bacteria</taxon>
        <taxon>Pseudomonadati</taxon>
        <taxon>Bacteroidota</taxon>
        <taxon>Cytophagia</taxon>
        <taxon>Cytophagales</taxon>
        <taxon>Hymenobacteraceae</taxon>
        <taxon>Hymenobacter</taxon>
    </lineage>
</organism>
<dbReference type="NCBIfam" id="TIGR04131">
    <property type="entry name" value="Bac_Flav_CTERM"/>
    <property type="match status" value="1"/>
</dbReference>
<accession>A0A431U6M7</accession>
<dbReference type="InterPro" id="IPR026341">
    <property type="entry name" value="T9SS_type_B"/>
</dbReference>
<dbReference type="OrthoDB" id="631648at2"/>
<reference evidence="1 2" key="1">
    <citation type="submission" date="2018-12" db="EMBL/GenBank/DDBJ databases">
        <title>Hymenobacter gummosus sp. nov., isolated from a spring.</title>
        <authorList>
            <person name="Nie L."/>
        </authorList>
    </citation>
    <scope>NUCLEOTIDE SEQUENCE [LARGE SCALE GENOMIC DNA]</scope>
    <source>
        <strain evidence="1 2">KCTC 52166</strain>
    </source>
</reference>
<keyword evidence="2" id="KW-1185">Reference proteome</keyword>
<protein>
    <submittedName>
        <fullName evidence="1">Gliding motility-associated C-terminal domain-containing protein</fullName>
    </submittedName>
</protein>
<comment type="caution">
    <text evidence="1">The sequence shown here is derived from an EMBL/GenBank/DDBJ whole genome shotgun (WGS) entry which is preliminary data.</text>
</comment>
<evidence type="ECO:0000313" key="2">
    <source>
        <dbReference type="Proteomes" id="UP000282184"/>
    </source>
</evidence>
<dbReference type="Proteomes" id="UP000282184">
    <property type="component" value="Unassembled WGS sequence"/>
</dbReference>